<evidence type="ECO:0000313" key="2">
    <source>
        <dbReference type="Proteomes" id="UP000182977"/>
    </source>
</evidence>
<accession>A0A1H2GE67</accession>
<proteinExistence type="predicted"/>
<name>A0A1H2GE67_9ACTN</name>
<protein>
    <recommendedName>
        <fullName evidence="3">HhH-GPD domain-containing protein</fullName>
    </recommendedName>
</protein>
<dbReference type="AlphaFoldDB" id="A0A1H2GE67"/>
<organism evidence="1 2">
    <name type="scientific">Jiangella alkaliphila</name>
    <dbReference type="NCBI Taxonomy" id="419479"/>
    <lineage>
        <taxon>Bacteria</taxon>
        <taxon>Bacillati</taxon>
        <taxon>Actinomycetota</taxon>
        <taxon>Actinomycetes</taxon>
        <taxon>Jiangellales</taxon>
        <taxon>Jiangellaceae</taxon>
        <taxon>Jiangella</taxon>
    </lineage>
</organism>
<dbReference type="STRING" id="419479.SAMN04488563_0451"/>
<keyword evidence="2" id="KW-1185">Reference proteome</keyword>
<reference evidence="2" key="1">
    <citation type="submission" date="2016-10" db="EMBL/GenBank/DDBJ databases">
        <authorList>
            <person name="Varghese N."/>
            <person name="Submissions S."/>
        </authorList>
    </citation>
    <scope>NUCLEOTIDE SEQUENCE [LARGE SCALE GENOMIC DNA]</scope>
    <source>
        <strain evidence="2">DSM 45079</strain>
    </source>
</reference>
<dbReference type="Proteomes" id="UP000182977">
    <property type="component" value="Chromosome I"/>
</dbReference>
<gene>
    <name evidence="1" type="ORF">SAMN04488563_0451</name>
</gene>
<sequence>MANNDVQRLVTAIETSLPAQWQQWPGGWPNQIEAALIDAVMSIRARYGQSHTGVRGAIFKWREQRGGRRRLDDLQALTAADPSRLTDVFGRQQLSGGALKGVAIVQAAQNLVDNKVRHAADVDPASARHKAAYTSVRGLGPVTWEYFLMLLGTPGVKADTWITRFVSEALDGRTVTSTEARALVIRVAEKLQVSPTLLDHAIWSHRRQLPR</sequence>
<dbReference type="OrthoDB" id="2962349at2"/>
<dbReference type="RefSeq" id="WP_052762062.1">
    <property type="nucleotide sequence ID" value="NZ_KQ061219.1"/>
</dbReference>
<dbReference type="EMBL" id="LT629791">
    <property type="protein sequence ID" value="SDU17943.1"/>
    <property type="molecule type" value="Genomic_DNA"/>
</dbReference>
<evidence type="ECO:0008006" key="3">
    <source>
        <dbReference type="Google" id="ProtNLM"/>
    </source>
</evidence>
<evidence type="ECO:0000313" key="1">
    <source>
        <dbReference type="EMBL" id="SDU17943.1"/>
    </source>
</evidence>